<feature type="signal peptide" evidence="1">
    <location>
        <begin position="1"/>
        <end position="19"/>
    </location>
</feature>
<dbReference type="AlphaFoldDB" id="A0A1C7MB33"/>
<evidence type="ECO:0000256" key="1">
    <source>
        <dbReference type="SAM" id="SignalP"/>
    </source>
</evidence>
<accession>A0A1C7MB33</accession>
<protein>
    <submittedName>
        <fullName evidence="2">Uncharacterized protein</fullName>
    </submittedName>
</protein>
<dbReference type="EMBL" id="LUGG01000006">
    <property type="protein sequence ID" value="OBZ73556.1"/>
    <property type="molecule type" value="Genomic_DNA"/>
</dbReference>
<proteinExistence type="predicted"/>
<keyword evidence="3" id="KW-1185">Reference proteome</keyword>
<keyword evidence="1" id="KW-0732">Signal</keyword>
<gene>
    <name evidence="2" type="ORF">A0H81_06029</name>
</gene>
<organism evidence="2 3">
    <name type="scientific">Grifola frondosa</name>
    <name type="common">Maitake</name>
    <name type="synonym">Polyporus frondosus</name>
    <dbReference type="NCBI Taxonomy" id="5627"/>
    <lineage>
        <taxon>Eukaryota</taxon>
        <taxon>Fungi</taxon>
        <taxon>Dikarya</taxon>
        <taxon>Basidiomycota</taxon>
        <taxon>Agaricomycotina</taxon>
        <taxon>Agaricomycetes</taxon>
        <taxon>Polyporales</taxon>
        <taxon>Grifolaceae</taxon>
        <taxon>Grifola</taxon>
    </lineage>
</organism>
<feature type="chain" id="PRO_5008889037" evidence="1">
    <location>
        <begin position="20"/>
        <end position="132"/>
    </location>
</feature>
<evidence type="ECO:0000313" key="2">
    <source>
        <dbReference type="EMBL" id="OBZ73556.1"/>
    </source>
</evidence>
<dbReference type="Proteomes" id="UP000092993">
    <property type="component" value="Unassembled WGS sequence"/>
</dbReference>
<comment type="caution">
    <text evidence="2">The sequence shown here is derived from an EMBL/GenBank/DDBJ whole genome shotgun (WGS) entry which is preliminary data.</text>
</comment>
<evidence type="ECO:0000313" key="3">
    <source>
        <dbReference type="Proteomes" id="UP000092993"/>
    </source>
</evidence>
<name>A0A1C7MB33_GRIFR</name>
<sequence length="132" mass="14217">MHGMQSGCWCIMAIKHTWCLSSVPHAGGTEYKIRHQCLGMSKPTSDICPTMPATPNLPRSRTNGGSLMDCSPSPGACVDAAPSSFLSNDSPFLNEHLNAMLSNCSLPQEPFFTGLGDKLIRAPMNAMLPEHQ</sequence>
<reference evidence="2 3" key="1">
    <citation type="submission" date="2016-03" db="EMBL/GenBank/DDBJ databases">
        <title>Whole genome sequencing of Grifola frondosa 9006-11.</title>
        <authorList>
            <person name="Min B."/>
            <person name="Park H."/>
            <person name="Kim J.-G."/>
            <person name="Cho H."/>
            <person name="Oh Y.-L."/>
            <person name="Kong W.-S."/>
            <person name="Choi I.-G."/>
        </authorList>
    </citation>
    <scope>NUCLEOTIDE SEQUENCE [LARGE SCALE GENOMIC DNA]</scope>
    <source>
        <strain evidence="2 3">9006-11</strain>
    </source>
</reference>